<evidence type="ECO:0000256" key="4">
    <source>
        <dbReference type="ARBA" id="ARBA00022475"/>
    </source>
</evidence>
<feature type="transmembrane region" description="Helical" evidence="9">
    <location>
        <begin position="163"/>
        <end position="183"/>
    </location>
</feature>
<reference evidence="10 11" key="2">
    <citation type="journal article" date="2012" name="PLoS Pathog.">
        <title>Diverse lifestyles and strategies of plant pathogenesis encoded in the genomes of eighteen Dothideomycetes fungi.</title>
        <authorList>
            <person name="Ohm R.A."/>
            <person name="Feau N."/>
            <person name="Henrissat B."/>
            <person name="Schoch C.L."/>
            <person name="Horwitz B.A."/>
            <person name="Barry K.W."/>
            <person name="Condon B.J."/>
            <person name="Copeland A.C."/>
            <person name="Dhillon B."/>
            <person name="Glaser F."/>
            <person name="Hesse C.N."/>
            <person name="Kosti I."/>
            <person name="LaButti K."/>
            <person name="Lindquist E.A."/>
            <person name="Lucas S."/>
            <person name="Salamov A.A."/>
            <person name="Bradshaw R.E."/>
            <person name="Ciuffetti L."/>
            <person name="Hamelin R.C."/>
            <person name="Kema G.H.J."/>
            <person name="Lawrence C."/>
            <person name="Scott J.A."/>
            <person name="Spatafora J.W."/>
            <person name="Turgeon B.G."/>
            <person name="de Wit P.J.G.M."/>
            <person name="Zhong S."/>
            <person name="Goodwin S.B."/>
            <person name="Grigoriev I.V."/>
        </authorList>
    </citation>
    <scope>NUCLEOTIDE SEQUENCE [LARGE SCALE GENOMIC DNA]</scope>
    <source>
        <strain evidence="11">NZE10 / CBS 128990</strain>
    </source>
</reference>
<evidence type="ECO:0000256" key="5">
    <source>
        <dbReference type="ARBA" id="ARBA00022692"/>
    </source>
</evidence>
<evidence type="ECO:0000256" key="7">
    <source>
        <dbReference type="ARBA" id="ARBA00023136"/>
    </source>
</evidence>
<reference evidence="11" key="1">
    <citation type="journal article" date="2012" name="PLoS Genet.">
        <title>The genomes of the fungal plant pathogens Cladosporium fulvum and Dothistroma septosporum reveal adaptation to different hosts and lifestyles but also signatures of common ancestry.</title>
        <authorList>
            <person name="de Wit P.J.G.M."/>
            <person name="van der Burgt A."/>
            <person name="Oekmen B."/>
            <person name="Stergiopoulos I."/>
            <person name="Abd-Elsalam K.A."/>
            <person name="Aerts A.L."/>
            <person name="Bahkali A.H."/>
            <person name="Beenen H.G."/>
            <person name="Chettri P."/>
            <person name="Cox M.P."/>
            <person name="Datema E."/>
            <person name="de Vries R.P."/>
            <person name="Dhillon B."/>
            <person name="Ganley A.R."/>
            <person name="Griffiths S.A."/>
            <person name="Guo Y."/>
            <person name="Hamelin R.C."/>
            <person name="Henrissat B."/>
            <person name="Kabir M.S."/>
            <person name="Jashni M.K."/>
            <person name="Kema G."/>
            <person name="Klaubauf S."/>
            <person name="Lapidus A."/>
            <person name="Levasseur A."/>
            <person name="Lindquist E."/>
            <person name="Mehrabi R."/>
            <person name="Ohm R.A."/>
            <person name="Owen T.J."/>
            <person name="Salamov A."/>
            <person name="Schwelm A."/>
            <person name="Schijlen E."/>
            <person name="Sun H."/>
            <person name="van den Burg H.A."/>
            <person name="van Ham R.C.H.J."/>
            <person name="Zhang S."/>
            <person name="Goodwin S.B."/>
            <person name="Grigoriev I.V."/>
            <person name="Collemare J."/>
            <person name="Bradshaw R.E."/>
        </authorList>
    </citation>
    <scope>NUCLEOTIDE SEQUENCE [LARGE SCALE GENOMIC DNA]</scope>
    <source>
        <strain evidence="11">NZE10 / CBS 128990</strain>
    </source>
</reference>
<dbReference type="Pfam" id="PF03595">
    <property type="entry name" value="SLAC1"/>
    <property type="match status" value="1"/>
</dbReference>
<dbReference type="EMBL" id="KB446540">
    <property type="protein sequence ID" value="EME43316.1"/>
    <property type="molecule type" value="Genomic_DNA"/>
</dbReference>
<feature type="transmembrane region" description="Helical" evidence="9">
    <location>
        <begin position="96"/>
        <end position="115"/>
    </location>
</feature>
<comment type="similarity">
    <text evidence="2">Belongs to the tellurite-resistance/dicarboxylate transporter (TDT) family.</text>
</comment>
<evidence type="ECO:0000313" key="11">
    <source>
        <dbReference type="Proteomes" id="UP000016933"/>
    </source>
</evidence>
<keyword evidence="11" id="KW-1185">Reference proteome</keyword>
<evidence type="ECO:0000313" key="10">
    <source>
        <dbReference type="EMBL" id="EME43316.1"/>
    </source>
</evidence>
<evidence type="ECO:0000256" key="8">
    <source>
        <dbReference type="SAM" id="MobiDB-lite"/>
    </source>
</evidence>
<proteinExistence type="inferred from homology"/>
<feature type="transmembrane region" description="Helical" evidence="9">
    <location>
        <begin position="58"/>
        <end position="75"/>
    </location>
</feature>
<dbReference type="InterPro" id="IPR004695">
    <property type="entry name" value="SLAC1/Mae1/Ssu1/TehA"/>
</dbReference>
<evidence type="ECO:0008006" key="12">
    <source>
        <dbReference type="Google" id="ProtNLM"/>
    </source>
</evidence>
<feature type="region of interest" description="Disordered" evidence="8">
    <location>
        <begin position="397"/>
        <end position="426"/>
    </location>
</feature>
<dbReference type="OMA" id="VFPWGVY"/>
<dbReference type="Proteomes" id="UP000016933">
    <property type="component" value="Unassembled WGS sequence"/>
</dbReference>
<accession>M2YMX5</accession>
<protein>
    <recommendedName>
        <fullName evidence="12">Malic acid transport protein</fullName>
    </recommendedName>
</protein>
<evidence type="ECO:0000256" key="6">
    <source>
        <dbReference type="ARBA" id="ARBA00022989"/>
    </source>
</evidence>
<feature type="transmembrane region" description="Helical" evidence="9">
    <location>
        <begin position="292"/>
        <end position="312"/>
    </location>
</feature>
<dbReference type="OrthoDB" id="2901184at2759"/>
<comment type="subcellular location">
    <subcellularLocation>
        <location evidence="1">Cell membrane</location>
        <topology evidence="1">Multi-pass membrane protein</topology>
    </subcellularLocation>
</comment>
<keyword evidence="5 9" id="KW-0812">Transmembrane</keyword>
<dbReference type="PANTHER" id="PTHR31686:SF3">
    <property type="entry name" value="ACID TRANSPORT PROTEIN, PUTATIVE (AFU_ORTHOLOGUE AFUA_4G09410)-RELATED"/>
    <property type="match status" value="1"/>
</dbReference>
<sequence length="426" mass="46205">MTDVEALDHESRRIAPWRVALKSFTSQWFLVPQGTGIIAVVLHQLYYRGEWLTRISQVFWVLTIALLVAFLLIYLSRCVLFWKDVAKALATDFQETACLSSISITFTTIIQMVALNLTTDWGRGWGMAAYVLWWINAAMAAVACIGTPYVFTKLEAQGVDMMPPALLLPLISALTAAAGGGVVCQYGELGADLEVPVIIVGFLFIGLALPMSVVVDAVFWVRLMDGKFPVKEKVFQLMILCGPLGQGGFALLILGNCVQRGAFAVYNTSSFIGASGGATIATASQFLGLLTWGYGIFWWAFACIAVLHYLIAAPRALLQMSKTLAAWSMVFPWGVYTNGAVELGTILHSRAFWVWSTVLTIILVVLWLVNAGATVIGVFSGTLLGLDGGWGAQYFDKKESPGNGSGQRNGHGQSSASESNGLRHRQ</sequence>
<evidence type="ECO:0000256" key="3">
    <source>
        <dbReference type="ARBA" id="ARBA00022448"/>
    </source>
</evidence>
<keyword evidence="4" id="KW-1003">Cell membrane</keyword>
<name>M2YMX5_DOTSN</name>
<feature type="compositionally biased region" description="Polar residues" evidence="8">
    <location>
        <begin position="410"/>
        <end position="420"/>
    </location>
</feature>
<feature type="transmembrane region" description="Helical" evidence="9">
    <location>
        <begin position="324"/>
        <end position="341"/>
    </location>
</feature>
<dbReference type="InterPro" id="IPR051629">
    <property type="entry name" value="Sulfite_efflux_TDT"/>
</dbReference>
<dbReference type="CDD" id="cd09299">
    <property type="entry name" value="TDT"/>
    <property type="match status" value="1"/>
</dbReference>
<keyword evidence="6 9" id="KW-1133">Transmembrane helix</keyword>
<evidence type="ECO:0000256" key="1">
    <source>
        <dbReference type="ARBA" id="ARBA00004651"/>
    </source>
</evidence>
<evidence type="ECO:0000256" key="2">
    <source>
        <dbReference type="ARBA" id="ARBA00008566"/>
    </source>
</evidence>
<organism evidence="10 11">
    <name type="scientific">Dothistroma septosporum (strain NZE10 / CBS 128990)</name>
    <name type="common">Red band needle blight fungus</name>
    <name type="synonym">Mycosphaerella pini</name>
    <dbReference type="NCBI Taxonomy" id="675120"/>
    <lineage>
        <taxon>Eukaryota</taxon>
        <taxon>Fungi</taxon>
        <taxon>Dikarya</taxon>
        <taxon>Ascomycota</taxon>
        <taxon>Pezizomycotina</taxon>
        <taxon>Dothideomycetes</taxon>
        <taxon>Dothideomycetidae</taxon>
        <taxon>Mycosphaerellales</taxon>
        <taxon>Mycosphaerellaceae</taxon>
        <taxon>Dothistroma</taxon>
    </lineage>
</organism>
<feature type="transmembrane region" description="Helical" evidence="9">
    <location>
        <begin position="234"/>
        <end position="254"/>
    </location>
</feature>
<dbReference type="HOGENOM" id="CLU_030057_1_0_1"/>
<evidence type="ECO:0000256" key="9">
    <source>
        <dbReference type="SAM" id="Phobius"/>
    </source>
</evidence>
<dbReference type="PANTHER" id="PTHR31686">
    <property type="match status" value="1"/>
</dbReference>
<dbReference type="AlphaFoldDB" id="M2YMX5"/>
<dbReference type="Gene3D" id="1.50.10.150">
    <property type="entry name" value="Voltage-dependent anion channel"/>
    <property type="match status" value="1"/>
</dbReference>
<gene>
    <name evidence="10" type="ORF">DOTSEDRAFT_54176</name>
</gene>
<keyword evidence="7 9" id="KW-0472">Membrane</keyword>
<feature type="transmembrane region" description="Helical" evidence="9">
    <location>
        <begin position="195"/>
        <end position="222"/>
    </location>
</feature>
<dbReference type="GO" id="GO:0005886">
    <property type="term" value="C:plasma membrane"/>
    <property type="evidence" value="ECO:0007669"/>
    <property type="project" value="UniProtKB-SubCell"/>
</dbReference>
<keyword evidence="3" id="KW-0813">Transport</keyword>
<dbReference type="InterPro" id="IPR038665">
    <property type="entry name" value="Voltage-dep_anion_channel_sf"/>
</dbReference>
<dbReference type="eggNOG" id="ENOG502QT02">
    <property type="taxonomic scope" value="Eukaryota"/>
</dbReference>
<dbReference type="GO" id="GO:0000319">
    <property type="term" value="F:sulfite transmembrane transporter activity"/>
    <property type="evidence" value="ECO:0007669"/>
    <property type="project" value="TreeGrafter"/>
</dbReference>
<feature type="transmembrane region" description="Helical" evidence="9">
    <location>
        <begin position="127"/>
        <end position="151"/>
    </location>
</feature>
<feature type="transmembrane region" description="Helical" evidence="9">
    <location>
        <begin position="353"/>
        <end position="379"/>
    </location>
</feature>
<feature type="transmembrane region" description="Helical" evidence="9">
    <location>
        <begin position="28"/>
        <end position="46"/>
    </location>
</feature>